<reference evidence="1 2" key="1">
    <citation type="submission" date="2018-06" db="EMBL/GenBank/DDBJ databases">
        <title>Genomic Encyclopedia of Type Strains, Phase IV (KMG-IV): sequencing the most valuable type-strain genomes for metagenomic binning, comparative biology and taxonomic classification.</title>
        <authorList>
            <person name="Goeker M."/>
        </authorList>
    </citation>
    <scope>NUCLEOTIDE SEQUENCE [LARGE SCALE GENOMIC DNA]</scope>
    <source>
        <strain evidence="1 2">DSM 44599</strain>
    </source>
</reference>
<dbReference type="OrthoDB" id="4546644at2"/>
<evidence type="ECO:0000313" key="2">
    <source>
        <dbReference type="Proteomes" id="UP000252586"/>
    </source>
</evidence>
<sequence>MTSVAAEAQHPSSAAGPSALHTHCEFYRAHGIDARVQVDLGRLIVVANSRLAGLTMPAELATKVRNHLRARQIDLGPVISHPRSKRWTLLVTGNAPNDQVTCARLFRHQVALARSGTQIALPAPTEWHENLRYWVEPPTAPLPSGAVVAQAILDCVAPARQQ</sequence>
<dbReference type="AlphaFoldDB" id="A0A366D550"/>
<name>A0A366D550_9NOCA</name>
<comment type="caution">
    <text evidence="1">The sequence shown here is derived from an EMBL/GenBank/DDBJ whole genome shotgun (WGS) entry which is preliminary data.</text>
</comment>
<dbReference type="RefSeq" id="WP_147265960.1">
    <property type="nucleotide sequence ID" value="NZ_CP107943.1"/>
</dbReference>
<protein>
    <recommendedName>
        <fullName evidence="3">DNA-directed RNA polymerase subunit beta</fullName>
    </recommendedName>
</protein>
<evidence type="ECO:0000313" key="1">
    <source>
        <dbReference type="EMBL" id="RBO85171.1"/>
    </source>
</evidence>
<dbReference type="STRING" id="1210090.GCA_001613185_03177"/>
<keyword evidence="2" id="KW-1185">Reference proteome</keyword>
<proteinExistence type="predicted"/>
<accession>A0A366D550</accession>
<evidence type="ECO:0008006" key="3">
    <source>
        <dbReference type="Google" id="ProtNLM"/>
    </source>
</evidence>
<organism evidence="1 2">
    <name type="scientific">Nocardia puris</name>
    <dbReference type="NCBI Taxonomy" id="208602"/>
    <lineage>
        <taxon>Bacteria</taxon>
        <taxon>Bacillati</taxon>
        <taxon>Actinomycetota</taxon>
        <taxon>Actinomycetes</taxon>
        <taxon>Mycobacteriales</taxon>
        <taxon>Nocardiaceae</taxon>
        <taxon>Nocardia</taxon>
    </lineage>
</organism>
<dbReference type="EMBL" id="QNRE01000015">
    <property type="protein sequence ID" value="RBO85171.1"/>
    <property type="molecule type" value="Genomic_DNA"/>
</dbReference>
<gene>
    <name evidence="1" type="ORF">DFR74_11519</name>
</gene>
<dbReference type="Proteomes" id="UP000252586">
    <property type="component" value="Unassembled WGS sequence"/>
</dbReference>